<dbReference type="Gene3D" id="3.40.50.2300">
    <property type="match status" value="2"/>
</dbReference>
<dbReference type="OrthoDB" id="5592879at2"/>
<dbReference type="InterPro" id="IPR025997">
    <property type="entry name" value="SBP_2_dom"/>
</dbReference>
<evidence type="ECO:0000256" key="3">
    <source>
        <dbReference type="ARBA" id="ARBA00022729"/>
    </source>
</evidence>
<dbReference type="RefSeq" id="WP_103919990.1">
    <property type="nucleotide sequence ID" value="NZ_FMSV02000440.1"/>
</dbReference>
<dbReference type="EMBL" id="FMSV02000440">
    <property type="protein sequence ID" value="SEH06163.1"/>
    <property type="molecule type" value="Genomic_DNA"/>
</dbReference>
<dbReference type="GO" id="GO:0030313">
    <property type="term" value="C:cell envelope"/>
    <property type="evidence" value="ECO:0007669"/>
    <property type="project" value="UniProtKB-SubCell"/>
</dbReference>
<evidence type="ECO:0000313" key="6">
    <source>
        <dbReference type="EMBL" id="SEH06163.1"/>
    </source>
</evidence>
<dbReference type="CDD" id="cd01536">
    <property type="entry name" value="PBP1_ABC_sugar_binding-like"/>
    <property type="match status" value="1"/>
</dbReference>
<dbReference type="GO" id="GO:0055085">
    <property type="term" value="P:transmembrane transport"/>
    <property type="evidence" value="ECO:0007669"/>
    <property type="project" value="UniProtKB-ARBA"/>
</dbReference>
<organism evidence="6 7">
    <name type="scientific">Candidatus Venteria ishoeyi</name>
    <dbReference type="NCBI Taxonomy" id="1899563"/>
    <lineage>
        <taxon>Bacteria</taxon>
        <taxon>Pseudomonadati</taxon>
        <taxon>Pseudomonadota</taxon>
        <taxon>Gammaproteobacteria</taxon>
        <taxon>Thiotrichales</taxon>
        <taxon>Thiotrichaceae</taxon>
        <taxon>Venteria</taxon>
    </lineage>
</organism>
<reference evidence="6 7" key="1">
    <citation type="submission" date="2016-10" db="EMBL/GenBank/DDBJ databases">
        <authorList>
            <person name="de Groot N.N."/>
        </authorList>
    </citation>
    <scope>NUCLEOTIDE SEQUENCE [LARGE SCALE GENOMIC DNA]</scope>
    <source>
        <strain evidence="6">MBHS1</strain>
    </source>
</reference>
<evidence type="ECO:0000256" key="1">
    <source>
        <dbReference type="ARBA" id="ARBA00004196"/>
    </source>
</evidence>
<comment type="subcellular location">
    <subcellularLocation>
        <location evidence="1">Cell envelope</location>
    </subcellularLocation>
</comment>
<keyword evidence="3 4" id="KW-0732">Signal</keyword>
<name>A0A1H6F986_9GAMM</name>
<evidence type="ECO:0000256" key="2">
    <source>
        <dbReference type="ARBA" id="ARBA00007639"/>
    </source>
</evidence>
<dbReference type="GO" id="GO:0030246">
    <property type="term" value="F:carbohydrate binding"/>
    <property type="evidence" value="ECO:0007669"/>
    <property type="project" value="UniProtKB-ARBA"/>
</dbReference>
<feature type="domain" description="Periplasmic binding protein" evidence="5">
    <location>
        <begin position="36"/>
        <end position="306"/>
    </location>
</feature>
<evidence type="ECO:0000313" key="7">
    <source>
        <dbReference type="Proteomes" id="UP000236724"/>
    </source>
</evidence>
<dbReference type="SUPFAM" id="SSF53822">
    <property type="entry name" value="Periplasmic binding protein-like I"/>
    <property type="match status" value="1"/>
</dbReference>
<sequence length="357" mass="39010">MSSYLRSNPYPILLILGTALLFFSSQTVAAKDEVTIAVLYWSVNIPGQVAMAKGLEKKVDALNQRAEANELPHIKLITRVAGDDIKGVERQIVQMTKIISLKPDMIIVQPTDNAALAEPLKLANKHNIPVVAYDQYISGGKLTAYVTSNNHQAGYLNGEYVASLYPSKQKIKLILVEYPLVSSTVERLNGFLDALRDYKQSYQILNTYQAVEPVSGTKAGKAIIADFPEQGSIDVIFTVNDGGGLNVVNELVAAGRNEIVVATVDGDPASVKNIQAGRLTHIDTAQFCGAMGAQALLIAYDILLGQTVPSLTLIPVYPITQKTLINYPGWSGNIPQTFKKPWLSHQPYWNNKFKLTP</sequence>
<dbReference type="PANTHER" id="PTHR46847:SF1">
    <property type="entry name" value="D-ALLOSE-BINDING PERIPLASMIC PROTEIN-RELATED"/>
    <property type="match status" value="1"/>
</dbReference>
<proteinExistence type="inferred from homology"/>
<accession>A0A1H6F986</accession>
<gene>
    <name evidence="6" type="primary">rbsB</name>
    <name evidence="6" type="ORF">MBHS_02018</name>
</gene>
<dbReference type="AlphaFoldDB" id="A0A1H6F986"/>
<protein>
    <submittedName>
        <fullName evidence="6">D-ribose-binding periplasmic protein</fullName>
    </submittedName>
</protein>
<comment type="similarity">
    <text evidence="2">Belongs to the bacterial solute-binding protein 2 family.</text>
</comment>
<evidence type="ECO:0000256" key="4">
    <source>
        <dbReference type="SAM" id="SignalP"/>
    </source>
</evidence>
<dbReference type="Proteomes" id="UP000236724">
    <property type="component" value="Unassembled WGS sequence"/>
</dbReference>
<keyword evidence="7" id="KW-1185">Reference proteome</keyword>
<feature type="signal peptide" evidence="4">
    <location>
        <begin position="1"/>
        <end position="29"/>
    </location>
</feature>
<dbReference type="InterPro" id="IPR028082">
    <property type="entry name" value="Peripla_BP_I"/>
</dbReference>
<dbReference type="PANTHER" id="PTHR46847">
    <property type="entry name" value="D-ALLOSE-BINDING PERIPLASMIC PROTEIN-RELATED"/>
    <property type="match status" value="1"/>
</dbReference>
<evidence type="ECO:0000259" key="5">
    <source>
        <dbReference type="Pfam" id="PF13407"/>
    </source>
</evidence>
<feature type="chain" id="PRO_5014873717" evidence="4">
    <location>
        <begin position="30"/>
        <end position="357"/>
    </location>
</feature>
<dbReference type="Pfam" id="PF13407">
    <property type="entry name" value="Peripla_BP_4"/>
    <property type="match status" value="1"/>
</dbReference>